<organism evidence="4 5">
    <name type="scientific">Paspalum notatum var. saurae</name>
    <dbReference type="NCBI Taxonomy" id="547442"/>
    <lineage>
        <taxon>Eukaryota</taxon>
        <taxon>Viridiplantae</taxon>
        <taxon>Streptophyta</taxon>
        <taxon>Embryophyta</taxon>
        <taxon>Tracheophyta</taxon>
        <taxon>Spermatophyta</taxon>
        <taxon>Magnoliopsida</taxon>
        <taxon>Liliopsida</taxon>
        <taxon>Poales</taxon>
        <taxon>Poaceae</taxon>
        <taxon>PACMAD clade</taxon>
        <taxon>Panicoideae</taxon>
        <taxon>Andropogonodae</taxon>
        <taxon>Paspaleae</taxon>
        <taxon>Paspalinae</taxon>
        <taxon>Paspalum</taxon>
    </lineage>
</organism>
<evidence type="ECO:0000256" key="1">
    <source>
        <dbReference type="ARBA" id="ARBA00022679"/>
    </source>
</evidence>
<dbReference type="Pfam" id="PF01255">
    <property type="entry name" value="Prenyltransf"/>
    <property type="match status" value="2"/>
</dbReference>
<dbReference type="GO" id="GO:0045547">
    <property type="term" value="F:ditrans,polycis-polyprenyl diphosphate synthase [(2E,6E)-farnesyl diphosphate specific] activity"/>
    <property type="evidence" value="ECO:0007669"/>
    <property type="project" value="TreeGrafter"/>
</dbReference>
<feature type="signal peptide" evidence="3">
    <location>
        <begin position="1"/>
        <end position="17"/>
    </location>
</feature>
<keyword evidence="5" id="KW-1185">Reference proteome</keyword>
<dbReference type="SUPFAM" id="SSF64005">
    <property type="entry name" value="Undecaprenyl diphosphate synthase"/>
    <property type="match status" value="2"/>
</dbReference>
<protein>
    <recommendedName>
        <fullName evidence="2">Alkyl transferase</fullName>
        <ecNumber evidence="2">2.5.1.-</ecNumber>
    </recommendedName>
</protein>
<gene>
    <name evidence="4" type="ORF">U9M48_012657</name>
</gene>
<keyword evidence="3" id="KW-0732">Signal</keyword>
<evidence type="ECO:0000313" key="4">
    <source>
        <dbReference type="EMBL" id="WVZ62971.1"/>
    </source>
</evidence>
<feature type="chain" id="PRO_5042869033" description="Alkyl transferase" evidence="3">
    <location>
        <begin position="18"/>
        <end position="306"/>
    </location>
</feature>
<keyword evidence="1 2" id="KW-0808">Transferase</keyword>
<dbReference type="Proteomes" id="UP001341281">
    <property type="component" value="Chromosome 03"/>
</dbReference>
<dbReference type="InterPro" id="IPR036424">
    <property type="entry name" value="UPP_synth-like_sf"/>
</dbReference>
<dbReference type="CDD" id="cd00475">
    <property type="entry name" value="Cis_IPPS"/>
    <property type="match status" value="1"/>
</dbReference>
<dbReference type="PROSITE" id="PS01066">
    <property type="entry name" value="UPP_SYNTHASE"/>
    <property type="match status" value="1"/>
</dbReference>
<reference evidence="4 5" key="1">
    <citation type="submission" date="2024-02" db="EMBL/GenBank/DDBJ databases">
        <title>High-quality chromosome-scale genome assembly of Pensacola bahiagrass (Paspalum notatum Flugge var. saurae).</title>
        <authorList>
            <person name="Vega J.M."/>
            <person name="Podio M."/>
            <person name="Orjuela J."/>
            <person name="Siena L.A."/>
            <person name="Pessino S.C."/>
            <person name="Combes M.C."/>
            <person name="Mariac C."/>
            <person name="Albertini E."/>
            <person name="Pupilli F."/>
            <person name="Ortiz J.P.A."/>
            <person name="Leblanc O."/>
        </authorList>
    </citation>
    <scope>NUCLEOTIDE SEQUENCE [LARGE SCALE GENOMIC DNA]</scope>
    <source>
        <strain evidence="4">R1</strain>
        <tissue evidence="4">Leaf</tissue>
    </source>
</reference>
<dbReference type="Gene3D" id="3.40.1180.10">
    <property type="entry name" value="Decaprenyl diphosphate synthase-like"/>
    <property type="match status" value="2"/>
</dbReference>
<sequence length="306" mass="34498">MLSRILWMLWSLLFVTARRTQLRAVRPESLPRHVAVVPDGNRRWAQARGRLTADGHDAGCRAVELTVRLSREWGIRVLTVFVFSLENFGRPKAWPPLHSLSHSPSPDNIFTLFLNSLNLKAEVDYLMAMIERLIRDNLDEYARNGIRLHVIGDASRQPASLQSTAREAEETTRSNSELHLILAICYSGQWDILQACRQLAGEVHQGSSLLRAEDIDEALLAGKLATSVVGTEVACPDLIIRTSGEQRLSNFLMWQSAYSELYFTDTLWPDFGEEDYLQALSSFQGRERRFGTRTASEALSVAEKAV</sequence>
<evidence type="ECO:0000256" key="3">
    <source>
        <dbReference type="SAM" id="SignalP"/>
    </source>
</evidence>
<evidence type="ECO:0000256" key="2">
    <source>
        <dbReference type="RuleBase" id="RU363018"/>
    </source>
</evidence>
<dbReference type="GO" id="GO:0016094">
    <property type="term" value="P:polyprenol biosynthetic process"/>
    <property type="evidence" value="ECO:0007669"/>
    <property type="project" value="TreeGrafter"/>
</dbReference>
<accession>A0AAQ3SYB3</accession>
<dbReference type="InterPro" id="IPR018520">
    <property type="entry name" value="UPP_synth-like_CS"/>
</dbReference>
<dbReference type="EMBL" id="CP144747">
    <property type="protein sequence ID" value="WVZ62971.1"/>
    <property type="molecule type" value="Genomic_DNA"/>
</dbReference>
<dbReference type="NCBIfam" id="TIGR00055">
    <property type="entry name" value="uppS"/>
    <property type="match status" value="1"/>
</dbReference>
<dbReference type="InterPro" id="IPR001441">
    <property type="entry name" value="UPP_synth-like"/>
</dbReference>
<dbReference type="HAMAP" id="MF_01139">
    <property type="entry name" value="ISPT"/>
    <property type="match status" value="1"/>
</dbReference>
<evidence type="ECO:0000313" key="5">
    <source>
        <dbReference type="Proteomes" id="UP001341281"/>
    </source>
</evidence>
<dbReference type="EC" id="2.5.1.-" evidence="2"/>
<dbReference type="PANTHER" id="PTHR10291:SF23">
    <property type="entry name" value="ALKYL TRANSFERASE"/>
    <property type="match status" value="1"/>
</dbReference>
<proteinExistence type="inferred from homology"/>
<dbReference type="AlphaFoldDB" id="A0AAQ3SYB3"/>
<comment type="similarity">
    <text evidence="2">Belongs to the UPP synthase family.</text>
</comment>
<name>A0AAQ3SYB3_PASNO</name>
<dbReference type="PANTHER" id="PTHR10291">
    <property type="entry name" value="DEHYDRODOLICHYL DIPHOSPHATE SYNTHASE FAMILY MEMBER"/>
    <property type="match status" value="1"/>
</dbReference>